<reference evidence="9 10" key="1">
    <citation type="submission" date="2017-10" db="EMBL/GenBank/DDBJ databases">
        <title>Whole genome sequencing of members of genus Pseudoxanthomonas.</title>
        <authorList>
            <person name="Kumar S."/>
            <person name="Bansal K."/>
            <person name="Kaur A."/>
            <person name="Patil P."/>
            <person name="Sharma S."/>
            <person name="Patil P.B."/>
        </authorList>
    </citation>
    <scope>NUCLEOTIDE SEQUENCE [LARGE SCALE GENOMIC DNA]</scope>
    <source>
        <strain evidence="9 10">DSM 17109</strain>
    </source>
</reference>
<dbReference type="InterPro" id="IPR017941">
    <property type="entry name" value="Rieske_2Fe-2S"/>
</dbReference>
<keyword evidence="3" id="KW-0408">Iron</keyword>
<evidence type="ECO:0000313" key="10">
    <source>
        <dbReference type="Proteomes" id="UP000781710"/>
    </source>
</evidence>
<dbReference type="InterPro" id="IPR005805">
    <property type="entry name" value="Rieske_Fe-S_prot_C"/>
</dbReference>
<dbReference type="Gene3D" id="2.102.10.10">
    <property type="entry name" value="Rieske [2Fe-2S] iron-sulphur domain"/>
    <property type="match status" value="1"/>
</dbReference>
<sequence length="210" mass="21219">MSEAKEQGGCACACAGHPDDSGRRSMMTGALALAALAPLAAVSGGAQAQAAAPAATRSPKPEPGDKLAFMIGPKAGKEVKPADIEVGKPPVLAYPMDPATGKVLISKANLLTVVRLKPADLKPTSARNAADGIVVFSSLCTHYGCPITTLHPSQTQIVCNCHGSVFDAANRGAVTTGPATRRLAMLPVTIKDGALVVSGKFDGPLGPPTT</sequence>
<feature type="signal peptide" evidence="7">
    <location>
        <begin position="1"/>
        <end position="48"/>
    </location>
</feature>
<feature type="domain" description="Rieske" evidence="8">
    <location>
        <begin position="102"/>
        <end position="197"/>
    </location>
</feature>
<keyword evidence="5" id="KW-1015">Disulfide bond</keyword>
<keyword evidence="4" id="KW-0411">Iron-sulfur</keyword>
<dbReference type="InterPro" id="IPR006311">
    <property type="entry name" value="TAT_signal"/>
</dbReference>
<gene>
    <name evidence="9" type="ORF">CSC78_07055</name>
</gene>
<accession>A0ABQ6ZJ74</accession>
<dbReference type="PROSITE" id="PS51318">
    <property type="entry name" value="TAT"/>
    <property type="match status" value="1"/>
</dbReference>
<keyword evidence="7" id="KW-0732">Signal</keyword>
<evidence type="ECO:0000259" key="8">
    <source>
        <dbReference type="PROSITE" id="PS51296"/>
    </source>
</evidence>
<feature type="chain" id="PRO_5046617176" evidence="7">
    <location>
        <begin position="49"/>
        <end position="210"/>
    </location>
</feature>
<dbReference type="SUPFAM" id="SSF50022">
    <property type="entry name" value="ISP domain"/>
    <property type="match status" value="1"/>
</dbReference>
<dbReference type="PANTHER" id="PTHR10134">
    <property type="entry name" value="CYTOCHROME B-C1 COMPLEX SUBUNIT RIESKE, MITOCHONDRIAL"/>
    <property type="match status" value="1"/>
</dbReference>
<name>A0ABQ6ZJ74_9GAMM</name>
<keyword evidence="10" id="KW-1185">Reference proteome</keyword>
<dbReference type="RefSeq" id="WP_162337192.1">
    <property type="nucleotide sequence ID" value="NZ_BOUK01000007.1"/>
</dbReference>
<dbReference type="InterPro" id="IPR036922">
    <property type="entry name" value="Rieske_2Fe-2S_sf"/>
</dbReference>
<evidence type="ECO:0000256" key="5">
    <source>
        <dbReference type="ARBA" id="ARBA00023157"/>
    </source>
</evidence>
<evidence type="ECO:0000256" key="2">
    <source>
        <dbReference type="ARBA" id="ARBA00022723"/>
    </source>
</evidence>
<comment type="caution">
    <text evidence="9">The sequence shown here is derived from an EMBL/GenBank/DDBJ whole genome shotgun (WGS) entry which is preliminary data.</text>
</comment>
<comment type="cofactor">
    <cofactor evidence="6">
        <name>[2Fe-2S] cluster</name>
        <dbReference type="ChEBI" id="CHEBI:190135"/>
    </cofactor>
</comment>
<organism evidence="9 10">
    <name type="scientific">Pseudoxanthomonas japonensis</name>
    <dbReference type="NCBI Taxonomy" id="69284"/>
    <lineage>
        <taxon>Bacteria</taxon>
        <taxon>Pseudomonadati</taxon>
        <taxon>Pseudomonadota</taxon>
        <taxon>Gammaproteobacteria</taxon>
        <taxon>Lysobacterales</taxon>
        <taxon>Lysobacteraceae</taxon>
        <taxon>Pseudoxanthomonas</taxon>
    </lineage>
</organism>
<dbReference type="PROSITE" id="PS51296">
    <property type="entry name" value="RIESKE"/>
    <property type="match status" value="1"/>
</dbReference>
<keyword evidence="1" id="KW-0001">2Fe-2S</keyword>
<proteinExistence type="predicted"/>
<dbReference type="PRINTS" id="PR00162">
    <property type="entry name" value="RIESKE"/>
</dbReference>
<dbReference type="CDD" id="cd03467">
    <property type="entry name" value="Rieske"/>
    <property type="match status" value="1"/>
</dbReference>
<evidence type="ECO:0000256" key="7">
    <source>
        <dbReference type="SAM" id="SignalP"/>
    </source>
</evidence>
<dbReference type="InterPro" id="IPR014349">
    <property type="entry name" value="Rieske_Fe-S_prot"/>
</dbReference>
<evidence type="ECO:0000313" key="9">
    <source>
        <dbReference type="EMBL" id="KAF1726028.1"/>
    </source>
</evidence>
<evidence type="ECO:0000256" key="3">
    <source>
        <dbReference type="ARBA" id="ARBA00023004"/>
    </source>
</evidence>
<dbReference type="Proteomes" id="UP000781710">
    <property type="component" value="Unassembled WGS sequence"/>
</dbReference>
<evidence type="ECO:0000256" key="1">
    <source>
        <dbReference type="ARBA" id="ARBA00022714"/>
    </source>
</evidence>
<evidence type="ECO:0000256" key="4">
    <source>
        <dbReference type="ARBA" id="ARBA00023014"/>
    </source>
</evidence>
<dbReference type="EMBL" id="PDWW01000006">
    <property type="protein sequence ID" value="KAF1726028.1"/>
    <property type="molecule type" value="Genomic_DNA"/>
</dbReference>
<dbReference type="Pfam" id="PF00355">
    <property type="entry name" value="Rieske"/>
    <property type="match status" value="1"/>
</dbReference>
<evidence type="ECO:0000256" key="6">
    <source>
        <dbReference type="ARBA" id="ARBA00034078"/>
    </source>
</evidence>
<protein>
    <submittedName>
        <fullName evidence="9">(2Fe-2S)-binding protein</fullName>
    </submittedName>
</protein>
<keyword evidence="2" id="KW-0479">Metal-binding</keyword>